<reference evidence="1 2" key="1">
    <citation type="submission" date="2022-01" db="EMBL/GenBank/DDBJ databases">
        <title>A chromosomal length assembly of Cordylochernes scorpioides.</title>
        <authorList>
            <person name="Zeh D."/>
            <person name="Zeh J."/>
        </authorList>
    </citation>
    <scope>NUCLEOTIDE SEQUENCE [LARGE SCALE GENOMIC DNA]</scope>
    <source>
        <strain evidence="1">IN4F17</strain>
        <tissue evidence="1">Whole Body</tissue>
    </source>
</reference>
<evidence type="ECO:0000313" key="2">
    <source>
        <dbReference type="Proteomes" id="UP001235939"/>
    </source>
</evidence>
<sequence length="148" mass="16623">MPRYSLSVRKDVQGFILNMRAGIDAQSFSQLLLKVGNGDLPTDQQGLISLPYQPSIHFEEVSVSTKKPRCVHNVVEATVCPQRRRSHCVLNVVEDTVCSNVVEATLCSQRRRSHIVFSTSKKPRCVHNVVEATVCPQRRRSRSVFSTS</sequence>
<dbReference type="EMBL" id="CP092872">
    <property type="protein sequence ID" value="UYV73136.1"/>
    <property type="molecule type" value="Genomic_DNA"/>
</dbReference>
<proteinExistence type="predicted"/>
<evidence type="ECO:0000313" key="1">
    <source>
        <dbReference type="EMBL" id="UYV73136.1"/>
    </source>
</evidence>
<protein>
    <submittedName>
        <fullName evidence="1">Uncharacterized protein</fullName>
    </submittedName>
</protein>
<gene>
    <name evidence="1" type="ORF">LAZ67_10001921</name>
</gene>
<keyword evidence="2" id="KW-1185">Reference proteome</keyword>
<organism evidence="1 2">
    <name type="scientific">Cordylochernes scorpioides</name>
    <dbReference type="NCBI Taxonomy" id="51811"/>
    <lineage>
        <taxon>Eukaryota</taxon>
        <taxon>Metazoa</taxon>
        <taxon>Ecdysozoa</taxon>
        <taxon>Arthropoda</taxon>
        <taxon>Chelicerata</taxon>
        <taxon>Arachnida</taxon>
        <taxon>Pseudoscorpiones</taxon>
        <taxon>Cheliferoidea</taxon>
        <taxon>Chernetidae</taxon>
        <taxon>Cordylochernes</taxon>
    </lineage>
</organism>
<dbReference type="Proteomes" id="UP001235939">
    <property type="component" value="Chromosome 10"/>
</dbReference>
<accession>A0ABY6KW86</accession>
<name>A0ABY6KW86_9ARAC</name>